<evidence type="ECO:0000313" key="2">
    <source>
        <dbReference type="EMBL" id="AND16849.1"/>
    </source>
</evidence>
<organism evidence="2 3">
    <name type="scientific">Rathayibacter tritici</name>
    <dbReference type="NCBI Taxonomy" id="33888"/>
    <lineage>
        <taxon>Bacteria</taxon>
        <taxon>Bacillati</taxon>
        <taxon>Actinomycetota</taxon>
        <taxon>Actinomycetes</taxon>
        <taxon>Micrococcales</taxon>
        <taxon>Microbacteriaceae</taxon>
        <taxon>Rathayibacter</taxon>
    </lineage>
</organism>
<evidence type="ECO:0000313" key="3">
    <source>
        <dbReference type="Proteomes" id="UP000077071"/>
    </source>
</evidence>
<dbReference type="KEGG" id="rtn:A6122_1717"/>
<dbReference type="InterPro" id="IPR011257">
    <property type="entry name" value="DNA_glycosylase"/>
</dbReference>
<dbReference type="InterPro" id="IPR005019">
    <property type="entry name" value="Adenine_glyco"/>
</dbReference>
<dbReference type="PATRIC" id="fig|33888.3.peg.1892"/>
<dbReference type="GO" id="GO:0046872">
    <property type="term" value="F:metal ion binding"/>
    <property type="evidence" value="ECO:0007669"/>
    <property type="project" value="UniProtKB-KW"/>
</dbReference>
<dbReference type="PANTHER" id="PTHR30037">
    <property type="entry name" value="DNA-3-METHYLADENINE GLYCOSYLASE 1"/>
    <property type="match status" value="1"/>
</dbReference>
<dbReference type="AlphaFoldDB" id="A0A160KTL5"/>
<dbReference type="EMBL" id="CP015515">
    <property type="protein sequence ID" value="AND16849.1"/>
    <property type="molecule type" value="Genomic_DNA"/>
</dbReference>
<dbReference type="Gene3D" id="1.10.340.30">
    <property type="entry name" value="Hypothetical protein, domain 2"/>
    <property type="match status" value="1"/>
</dbReference>
<dbReference type="GO" id="GO:0008725">
    <property type="term" value="F:DNA-3-methyladenine glycosylase activity"/>
    <property type="evidence" value="ECO:0007669"/>
    <property type="project" value="InterPro"/>
</dbReference>
<dbReference type="Proteomes" id="UP000077071">
    <property type="component" value="Chromosome"/>
</dbReference>
<dbReference type="InterPro" id="IPR052891">
    <property type="entry name" value="DNA-3mA_glycosylase"/>
</dbReference>
<reference evidence="2 3" key="1">
    <citation type="submission" date="2016-05" db="EMBL/GenBank/DDBJ databases">
        <title>Complete genome sequence of Rathayibacter tritici NCPPB 1953.</title>
        <authorList>
            <person name="Park J."/>
            <person name="Lee H.-H."/>
            <person name="Lee S.-W."/>
            <person name="Seo Y.-S."/>
        </authorList>
    </citation>
    <scope>NUCLEOTIDE SEQUENCE [LARGE SCALE GENOMIC DNA]</scope>
    <source>
        <strain evidence="2 3">NCPPB 1953</strain>
    </source>
</reference>
<dbReference type="SUPFAM" id="SSF48150">
    <property type="entry name" value="DNA-glycosylase"/>
    <property type="match status" value="1"/>
</dbReference>
<protein>
    <submittedName>
        <fullName evidence="2">3-methyladenine DNA glycosylase</fullName>
    </submittedName>
</protein>
<proteinExistence type="predicted"/>
<keyword evidence="1" id="KW-0479">Metal-binding</keyword>
<dbReference type="GO" id="GO:0006284">
    <property type="term" value="P:base-excision repair"/>
    <property type="evidence" value="ECO:0007669"/>
    <property type="project" value="InterPro"/>
</dbReference>
<sequence length="197" mass="21968">MSVGDGLTRGDDGLLRCAWSGADAQYRRYHDEEWGTPLHGDRLLFEKISLEAFQSGLSWITILRKRPQFREAFAGFDPALVARFDDDDVERLMEDTGIIRNRAKITATRDNARSVLAFIDQEGEGALDRLVWSFHDPAQAHRVLEVKDVPASTPESVALARALKGIGLRFVGPTTAYALMQSAGVVDDHLTGCWRRP</sequence>
<evidence type="ECO:0000256" key="1">
    <source>
        <dbReference type="PIRSR" id="PIRSR605019-1"/>
    </source>
</evidence>
<name>A0A160KTL5_9MICO</name>
<feature type="binding site" evidence="1">
    <location>
        <position position="17"/>
    </location>
    <ligand>
        <name>Zn(2+)</name>
        <dbReference type="ChEBI" id="CHEBI:29105"/>
    </ligand>
</feature>
<feature type="binding site" evidence="1">
    <location>
        <position position="193"/>
    </location>
    <ligand>
        <name>Zn(2+)</name>
        <dbReference type="ChEBI" id="CHEBI:29105"/>
    </ligand>
</feature>
<keyword evidence="3" id="KW-1185">Reference proteome</keyword>
<feature type="binding site" evidence="1">
    <location>
        <position position="30"/>
    </location>
    <ligand>
        <name>Zn(2+)</name>
        <dbReference type="ChEBI" id="CHEBI:29105"/>
    </ligand>
</feature>
<dbReference type="PANTHER" id="PTHR30037:SF4">
    <property type="entry name" value="DNA-3-METHYLADENINE GLYCOSYLASE I"/>
    <property type="match status" value="1"/>
</dbReference>
<dbReference type="OrthoDB" id="9807664at2"/>
<dbReference type="Pfam" id="PF03352">
    <property type="entry name" value="Adenine_glyco"/>
    <property type="match status" value="1"/>
</dbReference>
<dbReference type="RefSeq" id="WP_068253993.1">
    <property type="nucleotide sequence ID" value="NZ_CP015515.1"/>
</dbReference>
<gene>
    <name evidence="2" type="ORF">A6122_1717</name>
</gene>
<dbReference type="STRING" id="33888.A6122_1717"/>
<accession>A0A160KTL5</accession>
<keyword evidence="1" id="KW-0862">Zinc</keyword>
<feature type="binding site" evidence="1">
    <location>
        <position position="189"/>
    </location>
    <ligand>
        <name>Zn(2+)</name>
        <dbReference type="ChEBI" id="CHEBI:29105"/>
    </ligand>
</feature>